<evidence type="ECO:0000313" key="2">
    <source>
        <dbReference type="Proteomes" id="UP000516893"/>
    </source>
</evidence>
<sequence length="145" mass="16260">MATKGPKYPEYIKPRGDGGVDITLSRPLNVSGAQVNVLTMREPTVEDQLNAESSSTSDADKEMTFMCHLCMIAPDDLKKMALRDYKRMQEAFLGFSHLSAQYIRQCALGLASHTGWSQAEIMNMRVSRFLWWIDGLPRSNGQQAT</sequence>
<dbReference type="EMBL" id="MT708550">
    <property type="protein sequence ID" value="QOE32754.1"/>
    <property type="molecule type" value="Genomic_DNA"/>
</dbReference>
<dbReference type="InterPro" id="IPR019289">
    <property type="entry name" value="Phage_tail_E/E"/>
</dbReference>
<keyword evidence="2" id="KW-1185">Reference proteome</keyword>
<proteinExistence type="predicted"/>
<reference evidence="1 2" key="1">
    <citation type="submission" date="2020-07" db="EMBL/GenBank/DDBJ databases">
        <title>Complete genome sequence of Achromobacter sp. phage Mano.</title>
        <authorList>
            <person name="Bartz M.L."/>
            <person name="Yao G.W."/>
            <person name="Le T."/>
            <person name="Gonzalez C."/>
            <person name="Young R."/>
            <person name="Liu M."/>
        </authorList>
    </citation>
    <scope>NUCLEOTIDE SEQUENCE [LARGE SCALE GENOMIC DNA]</scope>
</reference>
<name>A0A7L8G6A2_9CAUD</name>
<gene>
    <name evidence="1" type="ORF">CPT_Mano_021</name>
</gene>
<accession>A0A7L8G6A2</accession>
<organism evidence="1 2">
    <name type="scientific">Achromobacter phage Mano</name>
    <dbReference type="NCBI Taxonomy" id="2767570"/>
    <lineage>
        <taxon>Viruses</taxon>
        <taxon>Duplodnaviria</taxon>
        <taxon>Heunggongvirae</taxon>
        <taxon>Uroviricota</taxon>
        <taxon>Caudoviricetes</taxon>
        <taxon>Manovirus</taxon>
        <taxon>Manovirus Mano</taxon>
    </lineage>
</organism>
<dbReference type="Pfam" id="PF10109">
    <property type="entry name" value="Phage_TAC_7"/>
    <property type="match status" value="1"/>
</dbReference>
<protein>
    <submittedName>
        <fullName evidence="1">Tape measure chaperone</fullName>
    </submittedName>
</protein>
<evidence type="ECO:0000313" key="1">
    <source>
        <dbReference type="EMBL" id="QOE32754.1"/>
    </source>
</evidence>
<dbReference type="Proteomes" id="UP000516893">
    <property type="component" value="Segment"/>
</dbReference>